<dbReference type="InterPro" id="IPR011990">
    <property type="entry name" value="TPR-like_helical_dom_sf"/>
</dbReference>
<dbReference type="NCBIfam" id="TIGR03142">
    <property type="entry name" value="cytochro_ccmI"/>
    <property type="match status" value="1"/>
</dbReference>
<accession>A0AAV5N5Z4</accession>
<dbReference type="InterPro" id="IPR019734">
    <property type="entry name" value="TPR_rpt"/>
</dbReference>
<dbReference type="InterPro" id="IPR017560">
    <property type="entry name" value="Cyt_c_biogenesis_CcmI"/>
</dbReference>
<evidence type="ECO:0000256" key="1">
    <source>
        <dbReference type="ARBA" id="ARBA00004196"/>
    </source>
</evidence>
<dbReference type="InterPro" id="IPR056412">
    <property type="entry name" value="Ig_CycH"/>
</dbReference>
<gene>
    <name evidence="9" type="primary">vacJ</name>
    <name evidence="9" type="ORF">SOASR030_31170</name>
</gene>
<evidence type="ECO:0000256" key="6">
    <source>
        <dbReference type="SAM" id="Phobius"/>
    </source>
</evidence>
<evidence type="ECO:0000259" key="7">
    <source>
        <dbReference type="Pfam" id="PF23892"/>
    </source>
</evidence>
<dbReference type="GO" id="GO:0017004">
    <property type="term" value="P:cytochrome complex assembly"/>
    <property type="evidence" value="ECO:0007669"/>
    <property type="project" value="UniProtKB-KW"/>
</dbReference>
<protein>
    <submittedName>
        <fullName evidence="9">C-type cytochrome biogenesis protein CcmI</fullName>
    </submittedName>
</protein>
<keyword evidence="6" id="KW-1133">Transmembrane helix</keyword>
<dbReference type="PANTHER" id="PTHR47870">
    <property type="entry name" value="CYTOCHROME C-TYPE BIOGENESIS PROTEIN CCMH"/>
    <property type="match status" value="1"/>
</dbReference>
<dbReference type="EMBL" id="BRLH01000010">
    <property type="protein sequence ID" value="GKX57005.1"/>
    <property type="molecule type" value="Genomic_DNA"/>
</dbReference>
<feature type="domain" description="Cytochrome c-type biogenesis protein H Ig-like" evidence="7">
    <location>
        <begin position="293"/>
        <end position="396"/>
    </location>
</feature>
<dbReference type="PANTHER" id="PTHR47870:SF2">
    <property type="entry name" value="FORMATE-DEPENDENT NITRITE REDUCTASE COMPLEX SUBUNIT NRFF"/>
    <property type="match status" value="1"/>
</dbReference>
<dbReference type="Gene3D" id="1.25.40.10">
    <property type="entry name" value="Tetratricopeptide repeat domain"/>
    <property type="match status" value="1"/>
</dbReference>
<comment type="subcellular location">
    <subcellularLocation>
        <location evidence="1">Cell envelope</location>
    </subcellularLocation>
</comment>
<dbReference type="Proteomes" id="UP001058124">
    <property type="component" value="Unassembled WGS sequence"/>
</dbReference>
<evidence type="ECO:0000313" key="10">
    <source>
        <dbReference type="Proteomes" id="UP001058124"/>
    </source>
</evidence>
<dbReference type="GO" id="GO:0005886">
    <property type="term" value="C:plasma membrane"/>
    <property type="evidence" value="ECO:0007669"/>
    <property type="project" value="TreeGrafter"/>
</dbReference>
<sequence length="400" mass="43415">MIFWLIAALLLIAATALFILPTLKGPNEKADADRDALNKAYYQQRLNELEDDEALGVVGERDAMVAELQHNLLEDIPARAGTRKRAPFSLTVLLPGVLLLVAVSVGLYVYTGGMTQVSQWRQVVKNMPELRQKADAGQLNEPEEIARFALGLRTSLLTDPTNVRDWTMLGLAGLRLGNGEMALQSYEKAYELSPNDGYIQIIYAKLLTRSNNPEDVAQASRILKTLLKSEPDNVDALSALAMNAFGQGNFNEAIAAWEKVLTLMPPDAKGADVIRQSLAYAKSQVTSNGVHLGVTISVSPDVAAQLPAQGGVLIAVTDGKSTVPVAVKQLQLGTFPLKVELDDSNAMMPSRLLSGLKQVKIIATVTSGDEADKRRMIGESRVYSFTGKESVDVTIERIEQ</sequence>
<dbReference type="Pfam" id="PF23914">
    <property type="entry name" value="TPR_CcmH_CycH"/>
    <property type="match status" value="1"/>
</dbReference>
<name>A0AAV5N5Z4_9GAMM</name>
<comment type="caution">
    <text evidence="9">The sequence shown here is derived from an EMBL/GenBank/DDBJ whole genome shotgun (WGS) entry which is preliminary data.</text>
</comment>
<dbReference type="AlphaFoldDB" id="A0AAV5N5Z4"/>
<feature type="domain" description="Cytochrome c-type biogenesis protein H TPR" evidence="8">
    <location>
        <begin position="116"/>
        <end position="269"/>
    </location>
</feature>
<keyword evidence="6" id="KW-0472">Membrane</keyword>
<evidence type="ECO:0000313" key="9">
    <source>
        <dbReference type="EMBL" id="GKX57005.1"/>
    </source>
</evidence>
<organism evidence="9 10">
    <name type="scientific">Leminorella grimontii</name>
    <dbReference type="NCBI Taxonomy" id="82981"/>
    <lineage>
        <taxon>Bacteria</taxon>
        <taxon>Pseudomonadati</taxon>
        <taxon>Pseudomonadota</taxon>
        <taxon>Gammaproteobacteria</taxon>
        <taxon>Enterobacterales</taxon>
        <taxon>Budviciaceae</taxon>
        <taxon>Leminorella</taxon>
    </lineage>
</organism>
<proteinExistence type="predicted"/>
<keyword evidence="2" id="KW-0677">Repeat</keyword>
<keyword evidence="6" id="KW-0812">Transmembrane</keyword>
<evidence type="ECO:0000259" key="8">
    <source>
        <dbReference type="Pfam" id="PF23914"/>
    </source>
</evidence>
<dbReference type="Pfam" id="PF23892">
    <property type="entry name" value="Ig_CycH"/>
    <property type="match status" value="1"/>
</dbReference>
<keyword evidence="3" id="KW-0201">Cytochrome c-type biogenesis</keyword>
<dbReference type="SUPFAM" id="SSF48452">
    <property type="entry name" value="TPR-like"/>
    <property type="match status" value="1"/>
</dbReference>
<evidence type="ECO:0000256" key="2">
    <source>
        <dbReference type="ARBA" id="ARBA00022737"/>
    </source>
</evidence>
<reference evidence="9" key="1">
    <citation type="submission" date="2022-06" db="EMBL/GenBank/DDBJ databases">
        <title>Draft genome sequences of Leminorella grimontii str. JCM5902.</title>
        <authorList>
            <person name="Wakabayashi Y."/>
            <person name="Kojima K."/>
        </authorList>
    </citation>
    <scope>NUCLEOTIDE SEQUENCE</scope>
    <source>
        <strain evidence="9">JCM 5902</strain>
    </source>
</reference>
<evidence type="ECO:0000256" key="4">
    <source>
        <dbReference type="ARBA" id="ARBA00022803"/>
    </source>
</evidence>
<dbReference type="GO" id="GO:0030313">
    <property type="term" value="C:cell envelope"/>
    <property type="evidence" value="ECO:0007669"/>
    <property type="project" value="UniProtKB-SubCell"/>
</dbReference>
<keyword evidence="10" id="KW-1185">Reference proteome</keyword>
<dbReference type="InterPro" id="IPR051263">
    <property type="entry name" value="C-type_cytochrome_biogenesis"/>
</dbReference>
<feature type="transmembrane region" description="Helical" evidence="6">
    <location>
        <begin position="92"/>
        <end position="111"/>
    </location>
</feature>
<evidence type="ECO:0000256" key="5">
    <source>
        <dbReference type="PROSITE-ProRule" id="PRU00339"/>
    </source>
</evidence>
<feature type="repeat" description="TPR" evidence="5">
    <location>
        <begin position="163"/>
        <end position="196"/>
    </location>
</feature>
<feature type="repeat" description="TPR" evidence="5">
    <location>
        <begin position="234"/>
        <end position="267"/>
    </location>
</feature>
<dbReference type="InterPro" id="IPR056413">
    <property type="entry name" value="TPR_CcmH_CycH"/>
</dbReference>
<evidence type="ECO:0000256" key="3">
    <source>
        <dbReference type="ARBA" id="ARBA00022748"/>
    </source>
</evidence>
<keyword evidence="4 5" id="KW-0802">TPR repeat</keyword>
<dbReference type="SMART" id="SM00028">
    <property type="entry name" value="TPR"/>
    <property type="match status" value="2"/>
</dbReference>
<dbReference type="PROSITE" id="PS50005">
    <property type="entry name" value="TPR"/>
    <property type="match status" value="2"/>
</dbReference>